<dbReference type="OrthoDB" id="3432470at2"/>
<proteinExistence type="predicted"/>
<dbReference type="KEGG" id="ngv:CDO52_19015"/>
<reference evidence="3 4" key="1">
    <citation type="submission" date="2017-08" db="EMBL/GenBank/DDBJ databases">
        <title>The complete genome sequence of Nocardiopsis gilva YIM 90087.</title>
        <authorList>
            <person name="Yin M."/>
            <person name="Tang S."/>
        </authorList>
    </citation>
    <scope>NUCLEOTIDE SEQUENCE [LARGE SCALE GENOMIC DNA]</scope>
    <source>
        <strain evidence="3 4">YIM 90087</strain>
    </source>
</reference>
<evidence type="ECO:0000313" key="4">
    <source>
        <dbReference type="Proteomes" id="UP000215005"/>
    </source>
</evidence>
<dbReference type="RefSeq" id="WP_094932586.1">
    <property type="nucleotide sequence ID" value="NZ_CP022753.1"/>
</dbReference>
<feature type="compositionally biased region" description="Pro residues" evidence="1">
    <location>
        <begin position="428"/>
        <end position="451"/>
    </location>
</feature>
<organism evidence="3 4">
    <name type="scientific">Nocardiopsis gilva YIM 90087</name>
    <dbReference type="NCBI Taxonomy" id="1235441"/>
    <lineage>
        <taxon>Bacteria</taxon>
        <taxon>Bacillati</taxon>
        <taxon>Actinomycetota</taxon>
        <taxon>Actinomycetes</taxon>
        <taxon>Streptosporangiales</taxon>
        <taxon>Nocardiopsidaceae</taxon>
        <taxon>Nocardiopsis</taxon>
    </lineage>
</organism>
<sequence>MSDGAGFTPSSSRPPGGGAGEAVACLRRAAEVLGEVAGADIPPGAEHTVGEDLIQVLRGLDEVKLACADAAGVFEARGGLVGSGQFRLSHWLQHTAHRSPAEARQLSSLAHRSAHLEESEHAYEAGEISLAKLERIAHWVNEGLACRSVQRWPEAEAFAHTAEGPLLGLACEPGVTVWGIDQVGRRLRYTLDPARQEKEYQDRYAGRGAKFTRGMDDSFHLEAWGDEASGDVLRNALDAFLAPPKKEGEERSSYQRTHDALVEMCQTVVELPAEQAPRRRAGANPVALVVGLDLLQGEQGAGPAVSEYGTLWPASAARAHATDGVLRRVVTDPVSGQPLDVGYAQRLFSPAVRTALLVQRQRCAWQGGCDRPIAWCQADHKVAWWDGGRSDLSNAQPLCRFHNLEKEHRRARERGWAQRPRPRRRPHPPCPPPRAPADPTAPPHRPPPPGCPSSAEESGGVRAAPIHHRIPDRIRVRMRAAHRPSAWEWVVVGPPVTCARRAIGMPSIRGLADRGVDTRAAPPDVVDRPLGQMGEEHCHQGRDRHPASLPGQAVSREAIHYSRTRDTVQALPTMACGAHEVPFSPVERGTVCVLWTPGKENRWEREPFPLTGLLCTEGRFCGVAVGSVRAREQRSRPP</sequence>
<dbReference type="Proteomes" id="UP000215005">
    <property type="component" value="Chromosome"/>
</dbReference>
<feature type="region of interest" description="Disordered" evidence="1">
    <location>
        <begin position="1"/>
        <end position="20"/>
    </location>
</feature>
<feature type="region of interest" description="Disordered" evidence="1">
    <location>
        <begin position="409"/>
        <end position="468"/>
    </location>
</feature>
<dbReference type="InterPro" id="IPR003615">
    <property type="entry name" value="HNH_nuc"/>
</dbReference>
<dbReference type="AlphaFoldDB" id="A0A223S955"/>
<evidence type="ECO:0000256" key="1">
    <source>
        <dbReference type="SAM" id="MobiDB-lite"/>
    </source>
</evidence>
<dbReference type="Gene3D" id="1.10.30.50">
    <property type="match status" value="1"/>
</dbReference>
<evidence type="ECO:0000259" key="2">
    <source>
        <dbReference type="SMART" id="SM00507"/>
    </source>
</evidence>
<accession>A0A223S955</accession>
<protein>
    <recommendedName>
        <fullName evidence="2">HNH nuclease domain-containing protein</fullName>
    </recommendedName>
</protein>
<gene>
    <name evidence="3" type="ORF">CDO52_19015</name>
</gene>
<keyword evidence="4" id="KW-1185">Reference proteome</keyword>
<dbReference type="EMBL" id="CP022753">
    <property type="protein sequence ID" value="ASU84612.1"/>
    <property type="molecule type" value="Genomic_DNA"/>
</dbReference>
<dbReference type="CDD" id="cd00085">
    <property type="entry name" value="HNHc"/>
    <property type="match status" value="1"/>
</dbReference>
<feature type="domain" description="HNH nuclease" evidence="2">
    <location>
        <begin position="352"/>
        <end position="404"/>
    </location>
</feature>
<evidence type="ECO:0000313" key="3">
    <source>
        <dbReference type="EMBL" id="ASU84612.1"/>
    </source>
</evidence>
<name>A0A223S955_9ACTN</name>
<dbReference type="SMART" id="SM00507">
    <property type="entry name" value="HNHc"/>
    <property type="match status" value="1"/>
</dbReference>